<dbReference type="EMBL" id="AP023439">
    <property type="protein sequence ID" value="BCL23500.1"/>
    <property type="molecule type" value="Genomic_DNA"/>
</dbReference>
<feature type="transmembrane region" description="Helical" evidence="1">
    <location>
        <begin position="32"/>
        <end position="50"/>
    </location>
</feature>
<accession>A0A7G1NPB2</accession>
<dbReference type="Proteomes" id="UP000516373">
    <property type="component" value="Chromosome"/>
</dbReference>
<evidence type="ECO:0000256" key="1">
    <source>
        <dbReference type="SAM" id="Phobius"/>
    </source>
</evidence>
<keyword evidence="1" id="KW-0812">Transmembrane</keyword>
<protein>
    <submittedName>
        <fullName evidence="2">Uncharacterized protein</fullName>
    </submittedName>
</protein>
<organism evidence="2 3">
    <name type="scientific">Streptomyces tuirus</name>
    <dbReference type="NCBI Taxonomy" id="68278"/>
    <lineage>
        <taxon>Bacteria</taxon>
        <taxon>Bacillati</taxon>
        <taxon>Actinomycetota</taxon>
        <taxon>Actinomycetes</taxon>
        <taxon>Kitasatosporales</taxon>
        <taxon>Streptomycetaceae</taxon>
        <taxon>Streptomyces</taxon>
    </lineage>
</organism>
<gene>
    <name evidence="2" type="ORF">GCM10017668_53430</name>
</gene>
<dbReference type="RefSeq" id="WP_190902963.1">
    <property type="nucleotide sequence ID" value="NZ_AP023439.1"/>
</dbReference>
<name>A0A7G1NPB2_9ACTN</name>
<evidence type="ECO:0000313" key="3">
    <source>
        <dbReference type="Proteomes" id="UP000516373"/>
    </source>
</evidence>
<sequence length="53" mass="5971">MKSNRAEEMHEQAPALDIRIGGFRMTVQRMPVRLLTVLMTCGGSAFAAWFTSR</sequence>
<proteinExistence type="predicted"/>
<keyword evidence="1" id="KW-1133">Transmembrane helix</keyword>
<keyword evidence="1" id="KW-0472">Membrane</keyword>
<dbReference type="AlphaFoldDB" id="A0A7G1NPB2"/>
<evidence type="ECO:0000313" key="2">
    <source>
        <dbReference type="EMBL" id="BCL23500.1"/>
    </source>
</evidence>
<reference evidence="2 3" key="1">
    <citation type="journal article" date="2014" name="Int. J. Syst. Evol. Microbiol.">
        <title>Complete genome sequence of Corynebacterium casei LMG S-19264T (=DSM 44701T), isolated from a smear-ripened cheese.</title>
        <authorList>
            <consortium name="US DOE Joint Genome Institute (JGI-PGF)"/>
            <person name="Walter F."/>
            <person name="Albersmeier A."/>
            <person name="Kalinowski J."/>
            <person name="Ruckert C."/>
        </authorList>
    </citation>
    <scope>NUCLEOTIDE SEQUENCE [LARGE SCALE GENOMIC DNA]</scope>
    <source>
        <strain evidence="2 3">JCM 4255</strain>
    </source>
</reference>
<dbReference type="KEGG" id="stui:GCM10017668_53430"/>